<protein>
    <recommendedName>
        <fullName evidence="2">FMN-dependent dehydrogenase domain-containing protein</fullName>
    </recommendedName>
</protein>
<name>A0A4R5BXK9_9PSEU</name>
<dbReference type="InterPro" id="IPR013785">
    <property type="entry name" value="Aldolase_TIM"/>
</dbReference>
<dbReference type="Pfam" id="PF01070">
    <property type="entry name" value="FMN_dh"/>
    <property type="match status" value="1"/>
</dbReference>
<gene>
    <name evidence="3" type="ORF">E1202_07835</name>
</gene>
<proteinExistence type="predicted"/>
<feature type="domain" description="FMN-dependent dehydrogenase" evidence="2">
    <location>
        <begin position="21"/>
        <end position="114"/>
    </location>
</feature>
<dbReference type="GO" id="GO:0016491">
    <property type="term" value="F:oxidoreductase activity"/>
    <property type="evidence" value="ECO:0007669"/>
    <property type="project" value="InterPro"/>
</dbReference>
<dbReference type="EMBL" id="SMLA01000008">
    <property type="protein sequence ID" value="TDD90536.1"/>
    <property type="molecule type" value="Genomic_DNA"/>
</dbReference>
<dbReference type="Proteomes" id="UP000294723">
    <property type="component" value="Unassembled WGS sequence"/>
</dbReference>
<evidence type="ECO:0000259" key="2">
    <source>
        <dbReference type="Pfam" id="PF01070"/>
    </source>
</evidence>
<reference evidence="3 4" key="1">
    <citation type="submission" date="2019-03" db="EMBL/GenBank/DDBJ databases">
        <title>Draft genome sequences of novel Actinobacteria.</title>
        <authorList>
            <person name="Sahin N."/>
            <person name="Ay H."/>
            <person name="Saygin H."/>
        </authorList>
    </citation>
    <scope>NUCLEOTIDE SEQUENCE [LARGE SCALE GENOMIC DNA]</scope>
    <source>
        <strain evidence="3 4">5K548</strain>
    </source>
</reference>
<evidence type="ECO:0000313" key="3">
    <source>
        <dbReference type="EMBL" id="TDD90536.1"/>
    </source>
</evidence>
<evidence type="ECO:0000256" key="1">
    <source>
        <dbReference type="ARBA" id="ARBA00001917"/>
    </source>
</evidence>
<accession>A0A4R5BXK9</accession>
<dbReference type="SUPFAM" id="SSF51395">
    <property type="entry name" value="FMN-linked oxidoreductases"/>
    <property type="match status" value="1"/>
</dbReference>
<keyword evidence="4" id="KW-1185">Reference proteome</keyword>
<dbReference type="InterPro" id="IPR000262">
    <property type="entry name" value="FMN-dep_DH"/>
</dbReference>
<organism evidence="3 4">
    <name type="scientific">Saccharopolyspora karakumensis</name>
    <dbReference type="NCBI Taxonomy" id="2530386"/>
    <lineage>
        <taxon>Bacteria</taxon>
        <taxon>Bacillati</taxon>
        <taxon>Actinomycetota</taxon>
        <taxon>Actinomycetes</taxon>
        <taxon>Pseudonocardiales</taxon>
        <taxon>Pseudonocardiaceae</taxon>
        <taxon>Saccharopolyspora</taxon>
    </lineage>
</organism>
<evidence type="ECO:0000313" key="4">
    <source>
        <dbReference type="Proteomes" id="UP000294723"/>
    </source>
</evidence>
<sequence>MRNPWKQNPWFEPVAVAQQRARERLQARVYSALAPAPSAVRRSRTSPAAFAELELAPHVADHQPVRAMRTTVIGQYISLPVPIRPTGVQGVHPDREVAVARAEASRGTVAITSEPLIRFASLERSGWVDSWVAARRQQEFLIQGRGWTIYPAP</sequence>
<dbReference type="AlphaFoldDB" id="A0A4R5BXK9"/>
<comment type="caution">
    <text evidence="3">The sequence shown here is derived from an EMBL/GenBank/DDBJ whole genome shotgun (WGS) entry which is preliminary data.</text>
</comment>
<comment type="cofactor">
    <cofactor evidence="1">
        <name>FMN</name>
        <dbReference type="ChEBI" id="CHEBI:58210"/>
    </cofactor>
</comment>
<dbReference type="Gene3D" id="3.20.20.70">
    <property type="entry name" value="Aldolase class I"/>
    <property type="match status" value="1"/>
</dbReference>